<dbReference type="Pfam" id="PF16289">
    <property type="entry name" value="PIN_12"/>
    <property type="match status" value="1"/>
</dbReference>
<dbReference type="Proteomes" id="UP000245712">
    <property type="component" value="Unassembled WGS sequence"/>
</dbReference>
<proteinExistence type="predicted"/>
<reference evidence="2 3" key="1">
    <citation type="submission" date="2018-05" db="EMBL/GenBank/DDBJ databases">
        <title>Genomic Encyclopedia of Type Strains, Phase IV (KMG-V): Genome sequencing to study the core and pangenomes of soil and plant-associated prokaryotes.</title>
        <authorList>
            <person name="Whitman W."/>
        </authorList>
    </citation>
    <scope>NUCLEOTIDE SEQUENCE [LARGE SCALE GENOMIC DNA]</scope>
    <source>
        <strain evidence="2 3">SCZa-39</strain>
    </source>
</reference>
<evidence type="ECO:0000313" key="2">
    <source>
        <dbReference type="EMBL" id="PVX83195.1"/>
    </source>
</evidence>
<protein>
    <recommendedName>
        <fullName evidence="1">DUF4935 domain-containing protein</fullName>
    </recommendedName>
</protein>
<name>A0ABX5KM18_9BURK</name>
<evidence type="ECO:0000259" key="1">
    <source>
        <dbReference type="Pfam" id="PF16289"/>
    </source>
</evidence>
<accession>A0ABX5KM18</accession>
<sequence>MPQDRPTAAQLWSGEISFFSLDTDLIQSAGYSFDAGVLNQLPQVFPKTMQLLLTEVTAREIVSHLMKSVTQAMGEFRKGSDTLKRSVGIDMDQIDKLFEALSVVSSAEAVFRERVDSYAERCRGEVLPIGGGDMMPRIFERYFAGLPPFGARKDKKAEFPDATSLLLLEDYARDHGTRGVVASRDEGWSEFAGKSEYLYCVKSLDALIALFEATGEHAKTLADRIASAVEDENSFVRAALLDGFRTHIHESSWNVENVYSGVVPRVEAATCEADVISHVLQSDRTKVWNLEEDKSVWVVELTASLTVEVQIDVTFYVWDAIDREEMELDTQTVRRKTNIEVKAFLTVGGAETEVDPAKWDVGVEIAPGQYEIDVGEVEPEYSGD</sequence>
<comment type="caution">
    <text evidence="2">The sequence shown here is derived from an EMBL/GenBank/DDBJ whole genome shotgun (WGS) entry which is preliminary data.</text>
</comment>
<dbReference type="RefSeq" id="WP_116611309.1">
    <property type="nucleotide sequence ID" value="NZ_QEOB01000007.1"/>
</dbReference>
<dbReference type="EMBL" id="QEOB01000007">
    <property type="protein sequence ID" value="PVX83195.1"/>
    <property type="molecule type" value="Genomic_DNA"/>
</dbReference>
<keyword evidence="3" id="KW-1185">Reference proteome</keyword>
<dbReference type="InterPro" id="IPR032557">
    <property type="entry name" value="DUF4935"/>
</dbReference>
<feature type="domain" description="DUF4935" evidence="1">
    <location>
        <begin position="21"/>
        <end position="188"/>
    </location>
</feature>
<gene>
    <name evidence="2" type="ORF">C7402_107101</name>
</gene>
<evidence type="ECO:0000313" key="3">
    <source>
        <dbReference type="Proteomes" id="UP000245712"/>
    </source>
</evidence>
<organism evidence="2 3">
    <name type="scientific">Paraburkholderia unamae</name>
    <dbReference type="NCBI Taxonomy" id="219649"/>
    <lineage>
        <taxon>Bacteria</taxon>
        <taxon>Pseudomonadati</taxon>
        <taxon>Pseudomonadota</taxon>
        <taxon>Betaproteobacteria</taxon>
        <taxon>Burkholderiales</taxon>
        <taxon>Burkholderiaceae</taxon>
        <taxon>Paraburkholderia</taxon>
    </lineage>
</organism>